<dbReference type="OrthoDB" id="7875217at2"/>
<dbReference type="STRING" id="1121898.GCA_000422725_02907"/>
<proteinExistence type="predicted"/>
<gene>
    <name evidence="1" type="ORF">Q766_13710</name>
</gene>
<dbReference type="EMBL" id="JRLY01000011">
    <property type="protein sequence ID" value="KGO92213.1"/>
    <property type="molecule type" value="Genomic_DNA"/>
</dbReference>
<reference evidence="1 2" key="1">
    <citation type="submission" date="2013-09" db="EMBL/GenBank/DDBJ databases">
        <authorList>
            <person name="Zeng Z."/>
            <person name="Chen C."/>
        </authorList>
    </citation>
    <scope>NUCLEOTIDE SEQUENCE [LARGE SCALE GENOMIC DNA]</scope>
    <source>
        <strain evidence="1 2">WB 4.1-42</strain>
    </source>
</reference>
<comment type="caution">
    <text evidence="1">The sequence shown here is derived from an EMBL/GenBank/DDBJ whole genome shotgun (WGS) entry which is preliminary data.</text>
</comment>
<dbReference type="Proteomes" id="UP000030111">
    <property type="component" value="Unassembled WGS sequence"/>
</dbReference>
<organism evidence="1 2">
    <name type="scientific">Flavobacterium subsaxonicum WB 4.1-42 = DSM 21790</name>
    <dbReference type="NCBI Taxonomy" id="1121898"/>
    <lineage>
        <taxon>Bacteria</taxon>
        <taxon>Pseudomonadati</taxon>
        <taxon>Bacteroidota</taxon>
        <taxon>Flavobacteriia</taxon>
        <taxon>Flavobacteriales</taxon>
        <taxon>Flavobacteriaceae</taxon>
        <taxon>Flavobacterium</taxon>
    </lineage>
</organism>
<dbReference type="RefSeq" id="WP_026991085.1">
    <property type="nucleotide sequence ID" value="NZ_AUGP01000025.1"/>
</dbReference>
<dbReference type="AlphaFoldDB" id="A0A0A2ML88"/>
<evidence type="ECO:0000313" key="2">
    <source>
        <dbReference type="Proteomes" id="UP000030111"/>
    </source>
</evidence>
<evidence type="ECO:0000313" key="1">
    <source>
        <dbReference type="EMBL" id="KGO92213.1"/>
    </source>
</evidence>
<accession>A0A0A2ML88</accession>
<sequence>MDWKNIKDKFYYIDNGKFRNIICYDLTLNDWEKWINFVNINYKVSFKSYQTQVVKDYIVLTDIKEYWEGLNEYGFMASIYIEDVQINCFFNDSSDLDNDIDAFEINKVEQHNTIVKYISNISKCLNKKVYLERDDFEDDDSKILIEVYNSDVVIN</sequence>
<protein>
    <submittedName>
        <fullName evidence="1">Uncharacterized protein</fullName>
    </submittedName>
</protein>
<name>A0A0A2ML88_9FLAO</name>
<dbReference type="eggNOG" id="ENOG50335TD">
    <property type="taxonomic scope" value="Bacteria"/>
</dbReference>
<keyword evidence="2" id="KW-1185">Reference proteome</keyword>